<accession>A0A1S1Q3U2</accession>
<proteinExistence type="predicted"/>
<dbReference type="GO" id="GO:0006355">
    <property type="term" value="P:regulation of DNA-templated transcription"/>
    <property type="evidence" value="ECO:0007669"/>
    <property type="project" value="TreeGrafter"/>
</dbReference>
<feature type="domain" description="Bacterial transcriptional activator" evidence="4">
    <location>
        <begin position="1"/>
        <end position="97"/>
    </location>
</feature>
<keyword evidence="2" id="KW-0804">Transcription</keyword>
<evidence type="ECO:0000313" key="5">
    <source>
        <dbReference type="EMBL" id="OHV28630.1"/>
    </source>
</evidence>
<evidence type="ECO:0000256" key="3">
    <source>
        <dbReference type="SAM" id="MobiDB-lite"/>
    </source>
</evidence>
<dbReference type="SUPFAM" id="SSF48452">
    <property type="entry name" value="TPR-like"/>
    <property type="match status" value="1"/>
</dbReference>
<sequence>MENFRLSLCDELRETLLACLQGELLLSRHNQVIAEITDLRRTHPLDERVAALAMMANYRAGRQDEALHVYTEIHAALADEIAGEPGPELRELQQRILRGDDTLRAAGPAARLSPASNPDERRRPTMSDDPNPNRGTAEATGREAGPDAGLDPAALAMRVAVSLAHASQDQPEPGAPVARLVQLVHTRTAGDVRATGALARLARRPDKRNALFLVRDLLVPLLAADAAFAAQADELAPHTMPAVRDRAAISMRARKIDIGKQVVFEEEVKVKGNFSF</sequence>
<dbReference type="Proteomes" id="UP000179627">
    <property type="component" value="Unassembled WGS sequence"/>
</dbReference>
<gene>
    <name evidence="5" type="ORF">CC117_30210</name>
</gene>
<evidence type="ECO:0000256" key="1">
    <source>
        <dbReference type="ARBA" id="ARBA00023015"/>
    </source>
</evidence>
<organism evidence="5 6">
    <name type="scientific">Parafrankia colletiae</name>
    <dbReference type="NCBI Taxonomy" id="573497"/>
    <lineage>
        <taxon>Bacteria</taxon>
        <taxon>Bacillati</taxon>
        <taxon>Actinomycetota</taxon>
        <taxon>Actinomycetes</taxon>
        <taxon>Frankiales</taxon>
        <taxon>Frankiaceae</taxon>
        <taxon>Parafrankia</taxon>
    </lineage>
</organism>
<evidence type="ECO:0000313" key="6">
    <source>
        <dbReference type="Proteomes" id="UP000179627"/>
    </source>
</evidence>
<dbReference type="Pfam" id="PF03704">
    <property type="entry name" value="BTAD"/>
    <property type="match status" value="1"/>
</dbReference>
<comment type="caution">
    <text evidence="5">The sequence shown here is derived from an EMBL/GenBank/DDBJ whole genome shotgun (WGS) entry which is preliminary data.</text>
</comment>
<reference evidence="6" key="1">
    <citation type="submission" date="2016-07" db="EMBL/GenBank/DDBJ databases">
        <title>Sequence Frankia sp. strain CcI1.17.</title>
        <authorList>
            <person name="Ghodhbane-Gtari F."/>
            <person name="Swanson E."/>
            <person name="Gueddou A."/>
            <person name="Morris K."/>
            <person name="Hezbri K."/>
            <person name="Ktari A."/>
            <person name="Nouioui I."/>
            <person name="Abebe-Akele F."/>
            <person name="Simpson S."/>
            <person name="Thomas K."/>
            <person name="Gtari M."/>
            <person name="Tisa L.S."/>
            <person name="Hurst S."/>
        </authorList>
    </citation>
    <scope>NUCLEOTIDE SEQUENCE [LARGE SCALE GENOMIC DNA]</scope>
    <source>
        <strain evidence="6">Cc1.17</strain>
    </source>
</reference>
<evidence type="ECO:0000256" key="2">
    <source>
        <dbReference type="ARBA" id="ARBA00023163"/>
    </source>
</evidence>
<keyword evidence="6" id="KW-1185">Reference proteome</keyword>
<evidence type="ECO:0000259" key="4">
    <source>
        <dbReference type="SMART" id="SM01043"/>
    </source>
</evidence>
<dbReference type="Gene3D" id="1.25.40.10">
    <property type="entry name" value="Tetratricopeptide repeat domain"/>
    <property type="match status" value="1"/>
</dbReference>
<dbReference type="GO" id="GO:0003677">
    <property type="term" value="F:DNA binding"/>
    <property type="evidence" value="ECO:0007669"/>
    <property type="project" value="TreeGrafter"/>
</dbReference>
<dbReference type="InterPro" id="IPR051677">
    <property type="entry name" value="AfsR-DnrI-RedD_regulator"/>
</dbReference>
<dbReference type="PANTHER" id="PTHR35807">
    <property type="entry name" value="TRANSCRIPTIONAL REGULATOR REDD-RELATED"/>
    <property type="match status" value="1"/>
</dbReference>
<dbReference type="SMART" id="SM01043">
    <property type="entry name" value="BTAD"/>
    <property type="match status" value="1"/>
</dbReference>
<dbReference type="EMBL" id="MBLM01000175">
    <property type="protein sequence ID" value="OHV28630.1"/>
    <property type="molecule type" value="Genomic_DNA"/>
</dbReference>
<keyword evidence="1" id="KW-0805">Transcription regulation</keyword>
<protein>
    <recommendedName>
        <fullName evidence="4">Bacterial transcriptional activator domain-containing protein</fullName>
    </recommendedName>
</protein>
<dbReference type="AlphaFoldDB" id="A0A1S1Q3U2"/>
<dbReference type="PANTHER" id="PTHR35807:SF1">
    <property type="entry name" value="TRANSCRIPTIONAL REGULATOR REDD"/>
    <property type="match status" value="1"/>
</dbReference>
<dbReference type="InterPro" id="IPR011990">
    <property type="entry name" value="TPR-like_helical_dom_sf"/>
</dbReference>
<dbReference type="InterPro" id="IPR005158">
    <property type="entry name" value="BTAD"/>
</dbReference>
<name>A0A1S1Q3U2_9ACTN</name>
<feature type="region of interest" description="Disordered" evidence="3">
    <location>
        <begin position="105"/>
        <end position="149"/>
    </location>
</feature>